<evidence type="ECO:0000256" key="2">
    <source>
        <dbReference type="RuleBase" id="RU004328"/>
    </source>
</evidence>
<dbReference type="Proteomes" id="UP000192656">
    <property type="component" value="Unassembled WGS sequence"/>
</dbReference>
<dbReference type="Gene3D" id="3.90.730.10">
    <property type="entry name" value="Ribonuclease T2-like"/>
    <property type="match status" value="1"/>
</dbReference>
<dbReference type="Pfam" id="PF00445">
    <property type="entry name" value="Ribonuclease_T2"/>
    <property type="match status" value="1"/>
</dbReference>
<dbReference type="EMBL" id="FWXR01000030">
    <property type="protein sequence ID" value="SMD11897.1"/>
    <property type="molecule type" value="Genomic_DNA"/>
</dbReference>
<dbReference type="GO" id="GO:0033897">
    <property type="term" value="F:ribonuclease T2 activity"/>
    <property type="evidence" value="ECO:0007669"/>
    <property type="project" value="InterPro"/>
</dbReference>
<gene>
    <name evidence="5" type="ORF">SAMN06297251_13036</name>
</gene>
<feature type="compositionally biased region" description="Polar residues" evidence="3">
    <location>
        <begin position="142"/>
        <end position="152"/>
    </location>
</feature>
<dbReference type="InterPro" id="IPR036430">
    <property type="entry name" value="RNase_T2-like_sf"/>
</dbReference>
<protein>
    <submittedName>
        <fullName evidence="5">Ribonuclease T2</fullName>
    </submittedName>
</protein>
<dbReference type="AlphaFoldDB" id="A0A1W2EQB3"/>
<accession>A0A1W2EQB3</accession>
<evidence type="ECO:0000256" key="3">
    <source>
        <dbReference type="SAM" id="MobiDB-lite"/>
    </source>
</evidence>
<feature type="signal peptide" evidence="4">
    <location>
        <begin position="1"/>
        <end position="28"/>
    </location>
</feature>
<evidence type="ECO:0000256" key="1">
    <source>
        <dbReference type="ARBA" id="ARBA00007469"/>
    </source>
</evidence>
<dbReference type="InterPro" id="IPR001568">
    <property type="entry name" value="RNase_T2-like"/>
</dbReference>
<feature type="region of interest" description="Disordered" evidence="3">
    <location>
        <begin position="128"/>
        <end position="153"/>
    </location>
</feature>
<dbReference type="GO" id="GO:0003723">
    <property type="term" value="F:RNA binding"/>
    <property type="evidence" value="ECO:0007669"/>
    <property type="project" value="InterPro"/>
</dbReference>
<dbReference type="PROSITE" id="PS00531">
    <property type="entry name" value="RNASE_T2_2"/>
    <property type="match status" value="1"/>
</dbReference>
<dbReference type="PANTHER" id="PTHR11240">
    <property type="entry name" value="RIBONUCLEASE T2"/>
    <property type="match status" value="1"/>
</dbReference>
<evidence type="ECO:0000313" key="6">
    <source>
        <dbReference type="Proteomes" id="UP000192656"/>
    </source>
</evidence>
<evidence type="ECO:0000313" key="5">
    <source>
        <dbReference type="EMBL" id="SMD11897.1"/>
    </source>
</evidence>
<comment type="similarity">
    <text evidence="1 2">Belongs to the RNase T2 family.</text>
</comment>
<dbReference type="OrthoDB" id="4720638at2"/>
<dbReference type="STRING" id="937218.SAMN06297251_13036"/>
<dbReference type="PANTHER" id="PTHR11240:SF22">
    <property type="entry name" value="RIBONUCLEASE T2"/>
    <property type="match status" value="1"/>
</dbReference>
<feature type="chain" id="PRO_5012167470" evidence="4">
    <location>
        <begin position="29"/>
        <end position="366"/>
    </location>
</feature>
<dbReference type="RefSeq" id="WP_139798526.1">
    <property type="nucleotide sequence ID" value="NZ_FWXR01000030.1"/>
</dbReference>
<keyword evidence="4" id="KW-0732">Signal</keyword>
<organism evidence="5 6">
    <name type="scientific">Fulvimarina manganoxydans</name>
    <dbReference type="NCBI Taxonomy" id="937218"/>
    <lineage>
        <taxon>Bacteria</taxon>
        <taxon>Pseudomonadati</taxon>
        <taxon>Pseudomonadota</taxon>
        <taxon>Alphaproteobacteria</taxon>
        <taxon>Hyphomicrobiales</taxon>
        <taxon>Aurantimonadaceae</taxon>
        <taxon>Fulvimarina</taxon>
    </lineage>
</organism>
<dbReference type="SUPFAM" id="SSF55895">
    <property type="entry name" value="Ribonuclease Rh-like"/>
    <property type="match status" value="1"/>
</dbReference>
<keyword evidence="6" id="KW-1185">Reference proteome</keyword>
<dbReference type="GO" id="GO:0006401">
    <property type="term" value="P:RNA catabolic process"/>
    <property type="evidence" value="ECO:0007669"/>
    <property type="project" value="TreeGrafter"/>
</dbReference>
<dbReference type="InterPro" id="IPR033130">
    <property type="entry name" value="RNase_T2_His_AS_2"/>
</dbReference>
<sequence length="366" mass="39107">MPSCPTRAVMAALATLVLVGFAPITAKAQTPMSGTFIAEARCPALQSIRRKSNPGTVTTEPGASYEIVGRNTDPATHYYLVFPGAEPERRWIAVGCGRIATPADLSAEAKSQEPASNDPRGSTALGAALARATARTGRDPAQTGQASDSGRSPQGRYVLAASWHAAFCEGQPRRRECRSGGKDEAFTLHGLWVEPRDRAYCGVAPEIQRADEAGRWSDLPAPDLTPDTARALDAAMPGRMAALDRHEWVKHGSCYGADAEEYFRESLALLSALNASPVRDLFRDRRGKELASAQIRRAFDEAFGRGSGARVLTDCKDDDGRRIIAELRIHLEGTIAPDSDLGALMRQAPKAAPGCRGGIVDPSGDQ</sequence>
<evidence type="ECO:0000256" key="4">
    <source>
        <dbReference type="SAM" id="SignalP"/>
    </source>
</evidence>
<name>A0A1W2EQB3_9HYPH</name>
<proteinExistence type="inferred from homology"/>
<reference evidence="5 6" key="1">
    <citation type="submission" date="2017-04" db="EMBL/GenBank/DDBJ databases">
        <authorList>
            <person name="Afonso C.L."/>
            <person name="Miller P.J."/>
            <person name="Scott M.A."/>
            <person name="Spackman E."/>
            <person name="Goraichik I."/>
            <person name="Dimitrov K.M."/>
            <person name="Suarez D.L."/>
            <person name="Swayne D.E."/>
        </authorList>
    </citation>
    <scope>NUCLEOTIDE SEQUENCE [LARGE SCALE GENOMIC DNA]</scope>
    <source>
        <strain evidence="5 6">CGMCC 1.10972</strain>
    </source>
</reference>